<feature type="domain" description="RING-type" evidence="2">
    <location>
        <begin position="152"/>
        <end position="193"/>
    </location>
</feature>
<dbReference type="GO" id="GO:0061630">
    <property type="term" value="F:ubiquitin protein ligase activity"/>
    <property type="evidence" value="ECO:0007669"/>
    <property type="project" value="TreeGrafter"/>
</dbReference>
<dbReference type="InterPro" id="IPR001841">
    <property type="entry name" value="Znf_RING"/>
</dbReference>
<dbReference type="Proteomes" id="UP000029121">
    <property type="component" value="Unassembled WGS sequence"/>
</dbReference>
<name>R0F8E4_9BRAS</name>
<proteinExistence type="predicted"/>
<protein>
    <recommendedName>
        <fullName evidence="2">RING-type domain-containing protein</fullName>
    </recommendedName>
</protein>
<dbReference type="SMART" id="SM00184">
    <property type="entry name" value="RING"/>
    <property type="match status" value="1"/>
</dbReference>
<dbReference type="PROSITE" id="PS50089">
    <property type="entry name" value="ZF_RING_2"/>
    <property type="match status" value="1"/>
</dbReference>
<evidence type="ECO:0000313" key="4">
    <source>
        <dbReference type="Proteomes" id="UP000029121"/>
    </source>
</evidence>
<evidence type="ECO:0000256" key="1">
    <source>
        <dbReference type="PROSITE-ProRule" id="PRU00175"/>
    </source>
</evidence>
<keyword evidence="4" id="KW-1185">Reference proteome</keyword>
<dbReference type="SUPFAM" id="SSF57850">
    <property type="entry name" value="RING/U-box"/>
    <property type="match status" value="1"/>
</dbReference>
<reference evidence="4" key="1">
    <citation type="journal article" date="2013" name="Nat. Genet.">
        <title>The Capsella rubella genome and the genomic consequences of rapid mating system evolution.</title>
        <authorList>
            <person name="Slotte T."/>
            <person name="Hazzouri K.M."/>
            <person name="Agren J.A."/>
            <person name="Koenig D."/>
            <person name="Maumus F."/>
            <person name="Guo Y.L."/>
            <person name="Steige K."/>
            <person name="Platts A.E."/>
            <person name="Escobar J.S."/>
            <person name="Newman L.K."/>
            <person name="Wang W."/>
            <person name="Mandakova T."/>
            <person name="Vello E."/>
            <person name="Smith L.M."/>
            <person name="Henz S.R."/>
            <person name="Steffen J."/>
            <person name="Takuno S."/>
            <person name="Brandvain Y."/>
            <person name="Coop G."/>
            <person name="Andolfatto P."/>
            <person name="Hu T.T."/>
            <person name="Blanchette M."/>
            <person name="Clark R.M."/>
            <person name="Quesneville H."/>
            <person name="Nordborg M."/>
            <person name="Gaut B.S."/>
            <person name="Lysak M.A."/>
            <person name="Jenkins J."/>
            <person name="Grimwood J."/>
            <person name="Chapman J."/>
            <person name="Prochnik S."/>
            <person name="Shu S."/>
            <person name="Rokhsar D."/>
            <person name="Schmutz J."/>
            <person name="Weigel D."/>
            <person name="Wright S.I."/>
        </authorList>
    </citation>
    <scope>NUCLEOTIDE SEQUENCE [LARGE SCALE GENOMIC DNA]</scope>
    <source>
        <strain evidence="4">cv. Monte Gargano</strain>
    </source>
</reference>
<accession>R0F8E4</accession>
<gene>
    <name evidence="3" type="ORF">CARUB_v10006300mg</name>
</gene>
<dbReference type="GO" id="GO:0008270">
    <property type="term" value="F:zinc ion binding"/>
    <property type="evidence" value="ECO:0007669"/>
    <property type="project" value="UniProtKB-KW"/>
</dbReference>
<dbReference type="PANTHER" id="PTHR22765:SF448">
    <property type="entry name" value="GB|AAD18119.1-RELATED"/>
    <property type="match status" value="1"/>
</dbReference>
<sequence>MATKTCKIVYNETKTYANDLNDDISFILRIIGLRRIYTRSTRNGRETLVQQTDISMEKNTEFEFKIPPDCLVTEKRCRGLVDILLKFHGIPDRIRQCAVPSIYKEAMELSRYREEIGGRGFLIVTQVGVIEETWISDDDDSEDEIRTEQDVCSICLEALGEVRNTMNLVCSHSFHKDCIFQWLYHNLSCPICRYDDI</sequence>
<organism evidence="3 4">
    <name type="scientific">Capsella rubella</name>
    <dbReference type="NCBI Taxonomy" id="81985"/>
    <lineage>
        <taxon>Eukaryota</taxon>
        <taxon>Viridiplantae</taxon>
        <taxon>Streptophyta</taxon>
        <taxon>Embryophyta</taxon>
        <taxon>Tracheophyta</taxon>
        <taxon>Spermatophyta</taxon>
        <taxon>Magnoliopsida</taxon>
        <taxon>eudicotyledons</taxon>
        <taxon>Gunneridae</taxon>
        <taxon>Pentapetalae</taxon>
        <taxon>rosids</taxon>
        <taxon>malvids</taxon>
        <taxon>Brassicales</taxon>
        <taxon>Brassicaceae</taxon>
        <taxon>Camelineae</taxon>
        <taxon>Capsella</taxon>
    </lineage>
</organism>
<dbReference type="Gene3D" id="3.30.40.10">
    <property type="entry name" value="Zinc/RING finger domain, C3HC4 (zinc finger)"/>
    <property type="match status" value="1"/>
</dbReference>
<dbReference type="InterPro" id="IPR013083">
    <property type="entry name" value="Znf_RING/FYVE/PHD"/>
</dbReference>
<dbReference type="EMBL" id="KB870811">
    <property type="protein sequence ID" value="EOA17891.1"/>
    <property type="molecule type" value="Genomic_DNA"/>
</dbReference>
<dbReference type="Pfam" id="PF13639">
    <property type="entry name" value="zf-RING_2"/>
    <property type="match status" value="1"/>
</dbReference>
<dbReference type="GO" id="GO:0006511">
    <property type="term" value="P:ubiquitin-dependent protein catabolic process"/>
    <property type="evidence" value="ECO:0007669"/>
    <property type="project" value="TreeGrafter"/>
</dbReference>
<evidence type="ECO:0000259" key="2">
    <source>
        <dbReference type="PROSITE" id="PS50089"/>
    </source>
</evidence>
<dbReference type="PANTHER" id="PTHR22765">
    <property type="entry name" value="RING FINGER AND PROTEASE ASSOCIATED DOMAIN-CONTAINING"/>
    <property type="match status" value="1"/>
</dbReference>
<evidence type="ECO:0000313" key="3">
    <source>
        <dbReference type="EMBL" id="EOA17891.1"/>
    </source>
</evidence>
<dbReference type="InterPro" id="IPR051826">
    <property type="entry name" value="E3_ubiquitin-ligase_domain"/>
</dbReference>
<keyword evidence="1" id="KW-0862">Zinc</keyword>
<dbReference type="eggNOG" id="KOG0800">
    <property type="taxonomic scope" value="Eukaryota"/>
</dbReference>
<keyword evidence="1" id="KW-0479">Metal-binding</keyword>
<dbReference type="AlphaFoldDB" id="R0F8E4"/>
<keyword evidence="1" id="KW-0863">Zinc-finger</keyword>